<feature type="transmembrane region" description="Helical" evidence="2">
    <location>
        <begin position="330"/>
        <end position="355"/>
    </location>
</feature>
<keyword evidence="5" id="KW-1185">Reference proteome</keyword>
<dbReference type="OrthoDB" id="4507at2759"/>
<organism evidence="4 5">
    <name type="scientific">Ceutorhynchus assimilis</name>
    <name type="common">cabbage seed weevil</name>
    <dbReference type="NCBI Taxonomy" id="467358"/>
    <lineage>
        <taxon>Eukaryota</taxon>
        <taxon>Metazoa</taxon>
        <taxon>Ecdysozoa</taxon>
        <taxon>Arthropoda</taxon>
        <taxon>Hexapoda</taxon>
        <taxon>Insecta</taxon>
        <taxon>Pterygota</taxon>
        <taxon>Neoptera</taxon>
        <taxon>Endopterygota</taxon>
        <taxon>Coleoptera</taxon>
        <taxon>Polyphaga</taxon>
        <taxon>Cucujiformia</taxon>
        <taxon>Curculionidae</taxon>
        <taxon>Ceutorhynchinae</taxon>
        <taxon>Ceutorhynchus</taxon>
    </lineage>
</organism>
<gene>
    <name evidence="4" type="ORF">CEUTPL_LOCUS6654</name>
</gene>
<feature type="domain" description="C2H2-type" evidence="3">
    <location>
        <begin position="89"/>
        <end position="110"/>
    </location>
</feature>
<evidence type="ECO:0000256" key="1">
    <source>
        <dbReference type="SAM" id="MobiDB-lite"/>
    </source>
</evidence>
<proteinExistence type="predicted"/>
<protein>
    <recommendedName>
        <fullName evidence="3">C2H2-type domain-containing protein</fullName>
    </recommendedName>
</protein>
<feature type="region of interest" description="Disordered" evidence="1">
    <location>
        <begin position="196"/>
        <end position="233"/>
    </location>
</feature>
<accession>A0A9P0DI17</accession>
<sequence length="430" mass="48910">MKANSVDFPITITLLMLSFIPWPGPTIFKISCPRDNARIVRKIVQSKWIPVLDKYKVKLPLECPFHPQRDIFGPQQAVKKQHRPSQWTCGICGKSFFEEKFLDMHFDNRHKGYINMAEDAVCLADYCDIMRCDVINIIELKTVSSNHENTDIEIWREASSYSKALTTSSPRDVAKYIVKNGNFVLLQKANSKDGSSAKKLCQKTETPEEAADNKDSSSSSDSADVNQQNASSNNVCQSDLVDSALPQPDNRQQRINEIQKLRANCKPEELQKIKTKCEILVRDCIAGLLIQLSVKDFKEVEDELNRAVCWYLACDRYWEDSHADIRTFPWGLLCMIMMVLSLGVCLCYYVVWVLFDTDDVSVTSASITDRSTPSPAHLLRSDISSGGDGLNAYSEDYIGTDKDNDYIYVTYPPDLKRRLLESCYNRTTRL</sequence>
<dbReference type="Proteomes" id="UP001152799">
    <property type="component" value="Chromosome 3"/>
</dbReference>
<dbReference type="PANTHER" id="PTHR21385:SF0">
    <property type="entry name" value="RE51073P"/>
    <property type="match status" value="1"/>
</dbReference>
<dbReference type="AlphaFoldDB" id="A0A9P0DI17"/>
<name>A0A9P0DI17_9CUCU</name>
<evidence type="ECO:0000313" key="5">
    <source>
        <dbReference type="Proteomes" id="UP001152799"/>
    </source>
</evidence>
<reference evidence="4" key="1">
    <citation type="submission" date="2022-01" db="EMBL/GenBank/DDBJ databases">
        <authorList>
            <person name="King R."/>
        </authorList>
    </citation>
    <scope>NUCLEOTIDE SEQUENCE</scope>
</reference>
<dbReference type="InterPro" id="IPR013087">
    <property type="entry name" value="Znf_C2H2_type"/>
</dbReference>
<evidence type="ECO:0000256" key="2">
    <source>
        <dbReference type="SAM" id="Phobius"/>
    </source>
</evidence>
<keyword evidence="2" id="KW-0812">Transmembrane</keyword>
<evidence type="ECO:0000313" key="4">
    <source>
        <dbReference type="EMBL" id="CAH1127880.1"/>
    </source>
</evidence>
<evidence type="ECO:0000259" key="3">
    <source>
        <dbReference type="PROSITE" id="PS00028"/>
    </source>
</evidence>
<dbReference type="PROSITE" id="PS00028">
    <property type="entry name" value="ZINC_FINGER_C2H2_1"/>
    <property type="match status" value="1"/>
</dbReference>
<dbReference type="EMBL" id="OU892279">
    <property type="protein sequence ID" value="CAH1127880.1"/>
    <property type="molecule type" value="Genomic_DNA"/>
</dbReference>
<keyword evidence="2" id="KW-1133">Transmembrane helix</keyword>
<dbReference type="PANTHER" id="PTHR21385">
    <property type="entry name" value="ZINC FINGER PROTEIN-RELATED"/>
    <property type="match status" value="1"/>
</dbReference>
<keyword evidence="2" id="KW-0472">Membrane</keyword>